<comment type="similarity">
    <text evidence="1 8">Belongs to the SOS response-associated peptidase family.</text>
</comment>
<evidence type="ECO:0000313" key="9">
    <source>
        <dbReference type="EMBL" id="KFI91077.1"/>
    </source>
</evidence>
<evidence type="ECO:0000256" key="5">
    <source>
        <dbReference type="ARBA" id="ARBA00023124"/>
    </source>
</evidence>
<dbReference type="GO" id="GO:0106300">
    <property type="term" value="P:protein-DNA covalent cross-linking repair"/>
    <property type="evidence" value="ECO:0007669"/>
    <property type="project" value="InterPro"/>
</dbReference>
<evidence type="ECO:0000313" key="10">
    <source>
        <dbReference type="Proteomes" id="UP000029033"/>
    </source>
</evidence>
<keyword evidence="2 8" id="KW-0645">Protease</keyword>
<keyword evidence="7" id="KW-0456">Lyase</keyword>
<keyword evidence="5" id="KW-0190">Covalent protein-DNA linkage</keyword>
<gene>
    <name evidence="9" type="ORF">BSCA_1860</name>
</gene>
<protein>
    <recommendedName>
        <fullName evidence="8">Abasic site processing protein</fullName>
        <ecNumber evidence="8">3.4.-.-</ecNumber>
    </recommendedName>
</protein>
<reference evidence="9 10" key="1">
    <citation type="submission" date="2014-03" db="EMBL/GenBank/DDBJ databases">
        <title>Genomics of Bifidobacteria.</title>
        <authorList>
            <person name="Ventura M."/>
            <person name="Milani C."/>
            <person name="Lugli G.A."/>
        </authorList>
    </citation>
    <scope>NUCLEOTIDE SEQUENCE [LARGE SCALE GENOMIC DNA]</scope>
    <source>
        <strain evidence="9 10">LMG 21589</strain>
    </source>
</reference>
<dbReference type="SUPFAM" id="SSF143081">
    <property type="entry name" value="BB1717-like"/>
    <property type="match status" value="1"/>
</dbReference>
<evidence type="ECO:0000256" key="2">
    <source>
        <dbReference type="ARBA" id="ARBA00022670"/>
    </source>
</evidence>
<sequence length="223" mass="25028">MDLDWDAIARQFAVDDDDVSDRLPPASYAVAPTQTIGIVAQGRDGRRHLNGAHWSLIPRWSASKTLSYPTYNARMESAQHKPTFAESVQSMRAVIPASGYYEWKGRRPFYFHAEHDAPLLMAGLYSWWRPNASAPWLLTATILTCPAAEEFARIHDRMPMLVPADMTGEWLDRSIDGARLLRPVCEAGAELSRALRFHEVAPLSGDGRRLIAPLDHSEPMSLF</sequence>
<evidence type="ECO:0000256" key="4">
    <source>
        <dbReference type="ARBA" id="ARBA00022801"/>
    </source>
</evidence>
<dbReference type="Proteomes" id="UP000029033">
    <property type="component" value="Unassembled WGS sequence"/>
</dbReference>
<organism evidence="9 10">
    <name type="scientific">Bifidobacterium scardovii</name>
    <dbReference type="NCBI Taxonomy" id="158787"/>
    <lineage>
        <taxon>Bacteria</taxon>
        <taxon>Bacillati</taxon>
        <taxon>Actinomycetota</taxon>
        <taxon>Actinomycetes</taxon>
        <taxon>Bifidobacteriales</taxon>
        <taxon>Bifidobacteriaceae</taxon>
        <taxon>Bifidobacterium</taxon>
    </lineage>
</organism>
<keyword evidence="4 8" id="KW-0378">Hydrolase</keyword>
<dbReference type="eggNOG" id="COG2135">
    <property type="taxonomic scope" value="Bacteria"/>
</dbReference>
<dbReference type="GO" id="GO:0003697">
    <property type="term" value="F:single-stranded DNA binding"/>
    <property type="evidence" value="ECO:0007669"/>
    <property type="project" value="InterPro"/>
</dbReference>
<dbReference type="EC" id="3.4.-.-" evidence="8"/>
<keyword evidence="6" id="KW-0238">DNA-binding</keyword>
<dbReference type="InterPro" id="IPR003738">
    <property type="entry name" value="SRAP"/>
</dbReference>
<dbReference type="Pfam" id="PF02586">
    <property type="entry name" value="SRAP"/>
    <property type="match status" value="1"/>
</dbReference>
<proteinExistence type="inferred from homology"/>
<accession>A0A087D6C7</accession>
<dbReference type="EMBL" id="JGZO01000025">
    <property type="protein sequence ID" value="KFI91077.1"/>
    <property type="molecule type" value="Genomic_DNA"/>
</dbReference>
<evidence type="ECO:0000256" key="7">
    <source>
        <dbReference type="ARBA" id="ARBA00023239"/>
    </source>
</evidence>
<evidence type="ECO:0000256" key="8">
    <source>
        <dbReference type="RuleBase" id="RU364100"/>
    </source>
</evidence>
<evidence type="ECO:0000256" key="6">
    <source>
        <dbReference type="ARBA" id="ARBA00023125"/>
    </source>
</evidence>
<dbReference type="GO" id="GO:0008233">
    <property type="term" value="F:peptidase activity"/>
    <property type="evidence" value="ECO:0007669"/>
    <property type="project" value="UniProtKB-KW"/>
</dbReference>
<evidence type="ECO:0000256" key="1">
    <source>
        <dbReference type="ARBA" id="ARBA00008136"/>
    </source>
</evidence>
<keyword evidence="10" id="KW-1185">Reference proteome</keyword>
<evidence type="ECO:0000256" key="3">
    <source>
        <dbReference type="ARBA" id="ARBA00022763"/>
    </source>
</evidence>
<dbReference type="GO" id="GO:0016829">
    <property type="term" value="F:lyase activity"/>
    <property type="evidence" value="ECO:0007669"/>
    <property type="project" value="UniProtKB-KW"/>
</dbReference>
<comment type="caution">
    <text evidence="9">The sequence shown here is derived from an EMBL/GenBank/DDBJ whole genome shotgun (WGS) entry which is preliminary data.</text>
</comment>
<dbReference type="InterPro" id="IPR036590">
    <property type="entry name" value="SRAP-like"/>
</dbReference>
<dbReference type="AlphaFoldDB" id="A0A087D6C7"/>
<name>A0A087D6C7_9BIFI</name>
<dbReference type="PANTHER" id="PTHR13604:SF0">
    <property type="entry name" value="ABASIC SITE PROCESSING PROTEIN HMCES"/>
    <property type="match status" value="1"/>
</dbReference>
<dbReference type="PANTHER" id="PTHR13604">
    <property type="entry name" value="DC12-RELATED"/>
    <property type="match status" value="1"/>
</dbReference>
<keyword evidence="3" id="KW-0227">DNA damage</keyword>
<dbReference type="Gene3D" id="3.90.1680.10">
    <property type="entry name" value="SOS response associated peptidase-like"/>
    <property type="match status" value="1"/>
</dbReference>
<dbReference type="GO" id="GO:0006508">
    <property type="term" value="P:proteolysis"/>
    <property type="evidence" value="ECO:0007669"/>
    <property type="project" value="UniProtKB-KW"/>
</dbReference>